<protein>
    <submittedName>
        <fullName evidence="1">Uncharacterized protein</fullName>
    </submittedName>
</protein>
<dbReference type="AlphaFoldDB" id="A0A6H2A2R5"/>
<evidence type="ECO:0000313" key="1">
    <source>
        <dbReference type="EMBL" id="QJA54483.1"/>
    </source>
</evidence>
<accession>A0A6H2A2R5</accession>
<name>A0A6H2A2R5_9ZZZZ</name>
<dbReference type="EMBL" id="MT144753">
    <property type="protein sequence ID" value="QJH98807.1"/>
    <property type="molecule type" value="Genomic_DNA"/>
</dbReference>
<sequence length="57" mass="6338">MKWKVTVQRTCWEEADFVVDASNEYEATTQAIAAAGDYEFGSGNAEYEVQIAEELGD</sequence>
<reference evidence="1" key="1">
    <citation type="submission" date="2020-03" db="EMBL/GenBank/DDBJ databases">
        <title>The deep terrestrial virosphere.</title>
        <authorList>
            <person name="Holmfeldt K."/>
            <person name="Nilsson E."/>
            <person name="Simone D."/>
            <person name="Lopez-Fernandez M."/>
            <person name="Wu X."/>
            <person name="de Brujin I."/>
            <person name="Lundin D."/>
            <person name="Andersson A."/>
            <person name="Bertilsson S."/>
            <person name="Dopson M."/>
        </authorList>
    </citation>
    <scope>NUCLEOTIDE SEQUENCE</scope>
    <source>
        <strain evidence="1">TM448A04955</strain>
        <strain evidence="2">TM448B01398</strain>
    </source>
</reference>
<dbReference type="EMBL" id="MT144510">
    <property type="protein sequence ID" value="QJA54483.1"/>
    <property type="molecule type" value="Genomic_DNA"/>
</dbReference>
<gene>
    <name evidence="1" type="ORF">TM448A04955_0010</name>
    <name evidence="2" type="ORF">TM448B01398_0017</name>
</gene>
<evidence type="ECO:0000313" key="2">
    <source>
        <dbReference type="EMBL" id="QJH98807.1"/>
    </source>
</evidence>
<organism evidence="1">
    <name type="scientific">viral metagenome</name>
    <dbReference type="NCBI Taxonomy" id="1070528"/>
    <lineage>
        <taxon>unclassified sequences</taxon>
        <taxon>metagenomes</taxon>
        <taxon>organismal metagenomes</taxon>
    </lineage>
</organism>
<proteinExistence type="predicted"/>